<dbReference type="PANTHER" id="PTHR31602:SF112">
    <property type="entry name" value="GROWTH-REGULATING FACTOR"/>
    <property type="match status" value="1"/>
</dbReference>
<protein>
    <recommendedName>
        <fullName evidence="5">Growth-regulating factor</fullName>
    </recommendedName>
</protein>
<dbReference type="Pfam" id="PF08880">
    <property type="entry name" value="QLQ"/>
    <property type="match status" value="1"/>
</dbReference>
<name>A0AAQ3QCZ0_9LILI</name>
<comment type="caution">
    <text evidence="4">Lacks conserved residue(s) required for the propagation of feature annotation.</text>
</comment>
<organism evidence="9 10">
    <name type="scientific">Canna indica</name>
    <name type="common">Indian-shot</name>
    <dbReference type="NCBI Taxonomy" id="4628"/>
    <lineage>
        <taxon>Eukaryota</taxon>
        <taxon>Viridiplantae</taxon>
        <taxon>Streptophyta</taxon>
        <taxon>Embryophyta</taxon>
        <taxon>Tracheophyta</taxon>
        <taxon>Spermatophyta</taxon>
        <taxon>Magnoliopsida</taxon>
        <taxon>Liliopsida</taxon>
        <taxon>Zingiberales</taxon>
        <taxon>Cannaceae</taxon>
        <taxon>Canna</taxon>
    </lineage>
</organism>
<evidence type="ECO:0000256" key="6">
    <source>
        <dbReference type="SAM" id="MobiDB-lite"/>
    </source>
</evidence>
<dbReference type="AlphaFoldDB" id="A0AAQ3QCZ0"/>
<dbReference type="InterPro" id="IPR014977">
    <property type="entry name" value="WRC_dom"/>
</dbReference>
<evidence type="ECO:0000256" key="3">
    <source>
        <dbReference type="ARBA" id="ARBA00023242"/>
    </source>
</evidence>
<dbReference type="GO" id="GO:0005634">
    <property type="term" value="C:nucleus"/>
    <property type="evidence" value="ECO:0007669"/>
    <property type="project" value="UniProtKB-SubCell"/>
</dbReference>
<proteinExistence type="inferred from homology"/>
<dbReference type="PROSITE" id="PS51666">
    <property type="entry name" value="QLQ"/>
    <property type="match status" value="1"/>
</dbReference>
<accession>A0AAQ3QCZ0</accession>
<evidence type="ECO:0000256" key="1">
    <source>
        <dbReference type="ARBA" id="ARBA00004123"/>
    </source>
</evidence>
<dbReference type="InterPro" id="IPR014978">
    <property type="entry name" value="Gln-Leu-Gln_QLQ"/>
</dbReference>
<dbReference type="EMBL" id="CP136893">
    <property type="protein sequence ID" value="WOL03915.1"/>
    <property type="molecule type" value="Genomic_DNA"/>
</dbReference>
<dbReference type="PANTHER" id="PTHR31602">
    <property type="entry name" value="GROWTH-REGULATING FACTOR 5"/>
    <property type="match status" value="1"/>
</dbReference>
<dbReference type="GO" id="GO:0005524">
    <property type="term" value="F:ATP binding"/>
    <property type="evidence" value="ECO:0007669"/>
    <property type="project" value="UniProtKB-UniRule"/>
</dbReference>
<evidence type="ECO:0000256" key="4">
    <source>
        <dbReference type="PROSITE-ProRule" id="PRU01002"/>
    </source>
</evidence>
<dbReference type="PROSITE" id="PS51667">
    <property type="entry name" value="WRC"/>
    <property type="match status" value="1"/>
</dbReference>
<sequence length="322" mass="36660">MMMLGGSSWYPFTASQWQELELQALIFKYMASGIPVPPDLILSLRRNHFMDPQSTFPFIPHPPSIGWGMYQMGDARKAVDPEPGRCRRTDGKKWRCSKEAYPDSKYCERHMHRGKSRSRKPVELSLAANPPSSHFSSSNFSPLSLSTPPPNKFPFPCPSSSRHASLGHYSSQDVDDYSLKSRNIFALKEEVSEYPFFSETRKTGREVPHAEVTKEKYGHMHSTGSHYKIGLSGEEEKEKQYFSLGVEFKPEKGFKLEREEQPLSLRPFHCFLDENPPKVEGPWMNMDENQSKQVSGMKTQLSISITNHGMPVTAAPQCYNDS</sequence>
<keyword evidence="5" id="KW-0805">Transcription regulation</keyword>
<keyword evidence="10" id="KW-1185">Reference proteome</keyword>
<gene>
    <name evidence="9" type="ORF">Cni_G12635</name>
</gene>
<dbReference type="Pfam" id="PF08879">
    <property type="entry name" value="WRC"/>
    <property type="match status" value="1"/>
</dbReference>
<feature type="domain" description="WRC" evidence="8">
    <location>
        <begin position="80"/>
        <end position="124"/>
    </location>
</feature>
<evidence type="ECO:0000256" key="5">
    <source>
        <dbReference type="RuleBase" id="RU367127"/>
    </source>
</evidence>
<keyword evidence="5" id="KW-0010">Activator</keyword>
<keyword evidence="3 5" id="KW-0539">Nucleus</keyword>
<comment type="function">
    <text evidence="5">Transcription activator.</text>
</comment>
<feature type="compositionally biased region" description="Low complexity" evidence="6">
    <location>
        <begin position="129"/>
        <end position="143"/>
    </location>
</feature>
<evidence type="ECO:0000259" key="7">
    <source>
        <dbReference type="PROSITE" id="PS51666"/>
    </source>
</evidence>
<keyword evidence="5" id="KW-0804">Transcription</keyword>
<dbReference type="GO" id="GO:0032502">
    <property type="term" value="P:developmental process"/>
    <property type="evidence" value="ECO:0007669"/>
    <property type="project" value="InterPro"/>
</dbReference>
<feature type="region of interest" description="Disordered" evidence="6">
    <location>
        <begin position="110"/>
        <end position="143"/>
    </location>
</feature>
<comment type="domain">
    <text evidence="5">The QLQ domain and WRC domain may be involved in protein-protein interaction and DNA-binding, respectively.</text>
</comment>
<comment type="subcellular location">
    <subcellularLocation>
        <location evidence="1 5">Nucleus</location>
    </subcellularLocation>
</comment>
<dbReference type="SMART" id="SM00951">
    <property type="entry name" value="QLQ"/>
    <property type="match status" value="1"/>
</dbReference>
<dbReference type="Proteomes" id="UP001327560">
    <property type="component" value="Chromosome 4"/>
</dbReference>
<comment type="similarity">
    <text evidence="2 5">Belongs to the GRF family.</text>
</comment>
<feature type="compositionally biased region" description="Basic residues" evidence="6">
    <location>
        <begin position="110"/>
        <end position="119"/>
    </location>
</feature>
<dbReference type="GO" id="GO:0006351">
    <property type="term" value="P:DNA-templated transcription"/>
    <property type="evidence" value="ECO:0007669"/>
    <property type="project" value="UniProtKB-UniRule"/>
</dbReference>
<dbReference type="InterPro" id="IPR031137">
    <property type="entry name" value="GRF"/>
</dbReference>
<evidence type="ECO:0000313" key="10">
    <source>
        <dbReference type="Proteomes" id="UP001327560"/>
    </source>
</evidence>
<reference evidence="9 10" key="1">
    <citation type="submission" date="2023-10" db="EMBL/GenBank/DDBJ databases">
        <title>Chromosome-scale genome assembly provides insights into flower coloration mechanisms of Canna indica.</title>
        <authorList>
            <person name="Li C."/>
        </authorList>
    </citation>
    <scope>NUCLEOTIDE SEQUENCE [LARGE SCALE GENOMIC DNA]</scope>
    <source>
        <tissue evidence="9">Flower</tissue>
    </source>
</reference>
<evidence type="ECO:0000256" key="2">
    <source>
        <dbReference type="ARBA" id="ARBA00008122"/>
    </source>
</evidence>
<evidence type="ECO:0000259" key="8">
    <source>
        <dbReference type="PROSITE" id="PS51667"/>
    </source>
</evidence>
<dbReference type="GO" id="GO:0006355">
    <property type="term" value="P:regulation of DNA-templated transcription"/>
    <property type="evidence" value="ECO:0007669"/>
    <property type="project" value="InterPro"/>
</dbReference>
<evidence type="ECO:0000313" key="9">
    <source>
        <dbReference type="EMBL" id="WOL03915.1"/>
    </source>
</evidence>
<feature type="domain" description="QLQ" evidence="7">
    <location>
        <begin position="11"/>
        <end position="46"/>
    </location>
</feature>